<organism evidence="7 8">
    <name type="scientific">Turnera subulata</name>
    <dbReference type="NCBI Taxonomy" id="218843"/>
    <lineage>
        <taxon>Eukaryota</taxon>
        <taxon>Viridiplantae</taxon>
        <taxon>Streptophyta</taxon>
        <taxon>Embryophyta</taxon>
        <taxon>Tracheophyta</taxon>
        <taxon>Spermatophyta</taxon>
        <taxon>Magnoliopsida</taxon>
        <taxon>eudicotyledons</taxon>
        <taxon>Gunneridae</taxon>
        <taxon>Pentapetalae</taxon>
        <taxon>rosids</taxon>
        <taxon>fabids</taxon>
        <taxon>Malpighiales</taxon>
        <taxon>Passifloraceae</taxon>
        <taxon>Turnera</taxon>
    </lineage>
</organism>
<keyword evidence="1" id="KW-0479">Metal-binding</keyword>
<feature type="compositionally biased region" description="Low complexity" evidence="5">
    <location>
        <begin position="299"/>
        <end position="313"/>
    </location>
</feature>
<dbReference type="PROSITE" id="PS50966">
    <property type="entry name" value="ZF_SWIM"/>
    <property type="match status" value="1"/>
</dbReference>
<feature type="domain" description="SWIM-type" evidence="6">
    <location>
        <begin position="143"/>
        <end position="175"/>
    </location>
</feature>
<evidence type="ECO:0000256" key="3">
    <source>
        <dbReference type="ARBA" id="ARBA00022833"/>
    </source>
</evidence>
<dbReference type="InterPro" id="IPR006564">
    <property type="entry name" value="Znf_PMZ"/>
</dbReference>
<comment type="caution">
    <text evidence="7">The sequence shown here is derived from an EMBL/GenBank/DDBJ whole genome shotgun (WGS) entry which is preliminary data.</text>
</comment>
<dbReference type="PANTHER" id="PTHR31973">
    <property type="entry name" value="POLYPROTEIN, PUTATIVE-RELATED"/>
    <property type="match status" value="1"/>
</dbReference>
<evidence type="ECO:0000256" key="4">
    <source>
        <dbReference type="PROSITE-ProRule" id="PRU00325"/>
    </source>
</evidence>
<feature type="region of interest" description="Disordered" evidence="5">
    <location>
        <begin position="253"/>
        <end position="365"/>
    </location>
</feature>
<dbReference type="PANTHER" id="PTHR31973:SF189">
    <property type="entry name" value="TRANSPOSASE, MUDR, PLANT, MULE TRANSPOSASE DOMAIN PROTEIN-RELATED"/>
    <property type="match status" value="1"/>
</dbReference>
<sequence length="426" mass="47038">MMAQPIPTSAVYQMMSDARVSLGLYKTYFHMLSIESVPGTFFPSGGKPIAGKSYRPTFGDALKPQLHKNWKSWLLNSQIYQSKRSNSFWTPIRSNGDFVSTFNENIGPKIFKEVEKNKELASAFSVQPNGSGKYELIDEENRYVVDRIKRECTCRSWQLTGIPCPHAAATIMSERQKVVDYVASWYHKDAYLKTYRCAINLIPGKMFWDECGLPAVYPPDGKRKTDRVMQCQLSMGFGHNIATCKKRKAHGLNEAVTDVPESSNSRRTRSRNESADCEDADIPFSTPSFVNVSGNPPEATATTTTAIASEAAAGNPRRKRKESTAQGTASGATQPQQSSPAATLASESSNANEESPTAPTAPVTRRLLREPADTLGEANGAHANEPEQELQPEMEQKFLFFLALVAGEYEAELESGAEVELRVEVL</sequence>
<evidence type="ECO:0000256" key="1">
    <source>
        <dbReference type="ARBA" id="ARBA00022723"/>
    </source>
</evidence>
<gene>
    <name evidence="7" type="ORF">Tsubulata_010683</name>
</gene>
<dbReference type="OrthoDB" id="1939383at2759"/>
<dbReference type="AlphaFoldDB" id="A0A9Q0GF38"/>
<dbReference type="Pfam" id="PF04434">
    <property type="entry name" value="SWIM"/>
    <property type="match status" value="1"/>
</dbReference>
<protein>
    <recommendedName>
        <fullName evidence="6">SWIM-type domain-containing protein</fullName>
    </recommendedName>
</protein>
<feature type="compositionally biased region" description="Polar residues" evidence="5">
    <location>
        <begin position="285"/>
        <end position="294"/>
    </location>
</feature>
<accession>A0A9Q0GF38</accession>
<keyword evidence="2 4" id="KW-0863">Zinc-finger</keyword>
<keyword evidence="3" id="KW-0862">Zinc</keyword>
<dbReference type="Proteomes" id="UP001141552">
    <property type="component" value="Unassembled WGS sequence"/>
</dbReference>
<evidence type="ECO:0000256" key="5">
    <source>
        <dbReference type="SAM" id="MobiDB-lite"/>
    </source>
</evidence>
<reference evidence="7" key="2">
    <citation type="journal article" date="2023" name="Plants (Basel)">
        <title>Annotation of the Turnera subulata (Passifloraceae) Draft Genome Reveals the S-Locus Evolved after the Divergence of Turneroideae from Passifloroideae in a Stepwise Manner.</title>
        <authorList>
            <person name="Henning P.M."/>
            <person name="Roalson E.H."/>
            <person name="Mir W."/>
            <person name="McCubbin A.G."/>
            <person name="Shore J.S."/>
        </authorList>
    </citation>
    <scope>NUCLEOTIDE SEQUENCE</scope>
    <source>
        <strain evidence="7">F60SS</strain>
    </source>
</reference>
<evidence type="ECO:0000259" key="6">
    <source>
        <dbReference type="PROSITE" id="PS50966"/>
    </source>
</evidence>
<reference evidence="7" key="1">
    <citation type="submission" date="2022-02" db="EMBL/GenBank/DDBJ databases">
        <authorList>
            <person name="Henning P.M."/>
            <person name="McCubbin A.G."/>
            <person name="Shore J.S."/>
        </authorList>
    </citation>
    <scope>NUCLEOTIDE SEQUENCE</scope>
    <source>
        <strain evidence="7">F60SS</strain>
        <tissue evidence="7">Leaves</tissue>
    </source>
</reference>
<evidence type="ECO:0000313" key="8">
    <source>
        <dbReference type="Proteomes" id="UP001141552"/>
    </source>
</evidence>
<dbReference type="SMART" id="SM00575">
    <property type="entry name" value="ZnF_PMZ"/>
    <property type="match status" value="1"/>
</dbReference>
<evidence type="ECO:0000256" key="2">
    <source>
        <dbReference type="ARBA" id="ARBA00022771"/>
    </source>
</evidence>
<feature type="compositionally biased region" description="Polar residues" evidence="5">
    <location>
        <begin position="324"/>
        <end position="341"/>
    </location>
</feature>
<feature type="compositionally biased region" description="Low complexity" evidence="5">
    <location>
        <begin position="345"/>
        <end position="355"/>
    </location>
</feature>
<keyword evidence="8" id="KW-1185">Reference proteome</keyword>
<dbReference type="EMBL" id="JAKUCV010001226">
    <property type="protein sequence ID" value="KAJ4847221.1"/>
    <property type="molecule type" value="Genomic_DNA"/>
</dbReference>
<dbReference type="InterPro" id="IPR007527">
    <property type="entry name" value="Znf_SWIM"/>
</dbReference>
<name>A0A9Q0GF38_9ROSI</name>
<evidence type="ECO:0000313" key="7">
    <source>
        <dbReference type="EMBL" id="KAJ4847221.1"/>
    </source>
</evidence>
<proteinExistence type="predicted"/>
<dbReference type="GO" id="GO:0008270">
    <property type="term" value="F:zinc ion binding"/>
    <property type="evidence" value="ECO:0007669"/>
    <property type="project" value="UniProtKB-KW"/>
</dbReference>